<keyword evidence="2" id="KW-1185">Reference proteome</keyword>
<evidence type="ECO:0000313" key="1">
    <source>
        <dbReference type="EMBL" id="MBC5650593.1"/>
    </source>
</evidence>
<evidence type="ECO:0000313" key="2">
    <source>
        <dbReference type="Proteomes" id="UP000652847"/>
    </source>
</evidence>
<sequence>MEKIKFESEDGIIEFFVEEQTTVAGITYLLVSDSQDDEANAYIMKDVSEEGSQEASYEMVEDDEELLAISKVFEQMLDDVDLEM</sequence>
<dbReference type="EMBL" id="JACOOT010000012">
    <property type="protein sequence ID" value="MBC5650593.1"/>
    <property type="molecule type" value="Genomic_DNA"/>
</dbReference>
<proteinExistence type="predicted"/>
<dbReference type="Proteomes" id="UP000652847">
    <property type="component" value="Unassembled WGS sequence"/>
</dbReference>
<gene>
    <name evidence="1" type="ORF">H8S54_05575</name>
</gene>
<accession>A0A8I0ACL7</accession>
<dbReference type="Pfam" id="PF06949">
    <property type="entry name" value="DUF1292"/>
    <property type="match status" value="1"/>
</dbReference>
<protein>
    <submittedName>
        <fullName evidence="1">DUF1292 domain-containing protein</fullName>
    </submittedName>
</protein>
<name>A0A8I0ACL7_9FIRM</name>
<dbReference type="InterPro" id="IPR009711">
    <property type="entry name" value="UPF0473"/>
</dbReference>
<reference evidence="1 2" key="1">
    <citation type="submission" date="2020-08" db="EMBL/GenBank/DDBJ databases">
        <title>Genome public.</title>
        <authorList>
            <person name="Liu C."/>
            <person name="Sun Q."/>
        </authorList>
    </citation>
    <scope>NUCLEOTIDE SEQUENCE [LARGE SCALE GENOMIC DNA]</scope>
    <source>
        <strain evidence="1 2">BX17</strain>
    </source>
</reference>
<comment type="caution">
    <text evidence="1">The sequence shown here is derived from an EMBL/GenBank/DDBJ whole genome shotgun (WGS) entry which is preliminary data.</text>
</comment>
<dbReference type="RefSeq" id="WP_021925015.1">
    <property type="nucleotide sequence ID" value="NZ_JACOOT010000012.1"/>
</dbReference>
<organism evidence="1 2">
    <name type="scientific">Blautia segnis</name>
    <dbReference type="NCBI Taxonomy" id="2763030"/>
    <lineage>
        <taxon>Bacteria</taxon>
        <taxon>Bacillati</taxon>
        <taxon>Bacillota</taxon>
        <taxon>Clostridia</taxon>
        <taxon>Lachnospirales</taxon>
        <taxon>Lachnospiraceae</taxon>
        <taxon>Blautia</taxon>
    </lineage>
</organism>
<dbReference type="AlphaFoldDB" id="A0A8I0ACL7"/>